<evidence type="ECO:0000256" key="2">
    <source>
        <dbReference type="ARBA" id="ARBA00022679"/>
    </source>
</evidence>
<gene>
    <name evidence="3" type="primary">maa_2</name>
    <name evidence="3" type="ORF">NCTC4824_03798</name>
</gene>
<sequence>MKKKFIKKIYIAFSKLIIPLFYDKKYLKGRHFDNNIKGWYWCWRNLFMQKIIGYNRTCPFPVSFRNEIGQWKNIKFDIDDLNNFQHYGVYFQSWHCDITIGKGTYIAPNVGLITENHDINNLDQHNEPEPIKIGKSCWIGMNAVILPGVCLGDNTIVGAGAVVTRSFPEGNCVVGGVPAKKIKSLETINDNND</sequence>
<name>A0A2X4WT48_LEDLE</name>
<evidence type="ECO:0000256" key="1">
    <source>
        <dbReference type="ARBA" id="ARBA00007274"/>
    </source>
</evidence>
<protein>
    <submittedName>
        <fullName evidence="3">Maltose transacetylase</fullName>
        <ecNumber evidence="3">2.3.1.79</ecNumber>
    </submittedName>
</protein>
<dbReference type="RefSeq" id="WP_066144287.1">
    <property type="nucleotide sequence ID" value="NZ_CBCSGM010000004.1"/>
</dbReference>
<dbReference type="GO" id="GO:0008925">
    <property type="term" value="F:maltose O-acetyltransferase activity"/>
    <property type="evidence" value="ECO:0007669"/>
    <property type="project" value="UniProtKB-EC"/>
</dbReference>
<evidence type="ECO:0000313" key="4">
    <source>
        <dbReference type="Proteomes" id="UP000249134"/>
    </source>
</evidence>
<dbReference type="InterPro" id="IPR011004">
    <property type="entry name" value="Trimer_LpxA-like_sf"/>
</dbReference>
<evidence type="ECO:0000313" key="3">
    <source>
        <dbReference type="EMBL" id="SQI62818.1"/>
    </source>
</evidence>
<dbReference type="EC" id="2.3.1.79" evidence="3"/>
<proteinExistence type="inferred from homology"/>
<organism evidence="3 4">
    <name type="scientific">Lederbergia lenta</name>
    <name type="common">Bacillus lentus</name>
    <dbReference type="NCBI Taxonomy" id="1467"/>
    <lineage>
        <taxon>Bacteria</taxon>
        <taxon>Bacillati</taxon>
        <taxon>Bacillota</taxon>
        <taxon>Bacilli</taxon>
        <taxon>Bacillales</taxon>
        <taxon>Bacillaceae</taxon>
        <taxon>Lederbergia</taxon>
    </lineage>
</organism>
<keyword evidence="4" id="KW-1185">Reference proteome</keyword>
<dbReference type="Gene3D" id="2.160.10.10">
    <property type="entry name" value="Hexapeptide repeat proteins"/>
    <property type="match status" value="1"/>
</dbReference>
<keyword evidence="3" id="KW-0012">Acyltransferase</keyword>
<dbReference type="EMBL" id="LS483476">
    <property type="protein sequence ID" value="SQI62818.1"/>
    <property type="molecule type" value="Genomic_DNA"/>
</dbReference>
<dbReference type="KEGG" id="blen:NCTC4824_03798"/>
<dbReference type="STRING" id="1348624.GCA_001591545_03135"/>
<keyword evidence="2 3" id="KW-0808">Transferase</keyword>
<dbReference type="Proteomes" id="UP000249134">
    <property type="component" value="Chromosome 1"/>
</dbReference>
<dbReference type="InterPro" id="IPR001451">
    <property type="entry name" value="Hexapep"/>
</dbReference>
<comment type="similarity">
    <text evidence="1">Belongs to the transferase hexapeptide repeat family.</text>
</comment>
<dbReference type="CDD" id="cd04647">
    <property type="entry name" value="LbH_MAT_like"/>
    <property type="match status" value="1"/>
</dbReference>
<dbReference type="SUPFAM" id="SSF51161">
    <property type="entry name" value="Trimeric LpxA-like enzymes"/>
    <property type="match status" value="1"/>
</dbReference>
<reference evidence="3 4" key="1">
    <citation type="submission" date="2018-06" db="EMBL/GenBank/DDBJ databases">
        <authorList>
            <consortium name="Pathogen Informatics"/>
            <person name="Doyle S."/>
        </authorList>
    </citation>
    <scope>NUCLEOTIDE SEQUENCE [LARGE SCALE GENOMIC DNA]</scope>
    <source>
        <strain evidence="3 4">NCTC4824</strain>
    </source>
</reference>
<dbReference type="AlphaFoldDB" id="A0A2X4WT48"/>
<dbReference type="Pfam" id="PF00132">
    <property type="entry name" value="Hexapep"/>
    <property type="match status" value="1"/>
</dbReference>
<dbReference type="InterPro" id="IPR051159">
    <property type="entry name" value="Hexapeptide_acetyltransf"/>
</dbReference>
<dbReference type="PANTHER" id="PTHR23416">
    <property type="entry name" value="SIALIC ACID SYNTHASE-RELATED"/>
    <property type="match status" value="1"/>
</dbReference>
<accession>A0A2X4WT48</accession>
<dbReference type="PANTHER" id="PTHR23416:SF23">
    <property type="entry name" value="ACETYLTRANSFERASE C18B11.09C-RELATED"/>
    <property type="match status" value="1"/>
</dbReference>